<name>A0A2K8SHR8_9NOSO</name>
<evidence type="ECO:0000313" key="3">
    <source>
        <dbReference type="Proteomes" id="UP000232003"/>
    </source>
</evidence>
<dbReference type="Proteomes" id="UP000232003">
    <property type="component" value="Chromosome"/>
</dbReference>
<dbReference type="InterPro" id="IPR019989">
    <property type="entry name" value="CRISPR-assoc_Csx13_N"/>
</dbReference>
<feature type="compositionally biased region" description="Polar residues" evidence="1">
    <location>
        <begin position="504"/>
        <end position="513"/>
    </location>
</feature>
<gene>
    <name evidence="2" type="ORF">COO91_00718</name>
</gene>
<evidence type="ECO:0000313" key="2">
    <source>
        <dbReference type="EMBL" id="AUB34880.1"/>
    </source>
</evidence>
<feature type="region of interest" description="Disordered" evidence="1">
    <location>
        <begin position="501"/>
        <end position="525"/>
    </location>
</feature>
<dbReference type="EMBL" id="CP024785">
    <property type="protein sequence ID" value="AUB34880.1"/>
    <property type="molecule type" value="Genomic_DNA"/>
</dbReference>
<protein>
    <submittedName>
        <fullName evidence="2">CRISPR-associated protein Cas8a1/Csx13, Myxan subtype, N-terminal</fullName>
    </submittedName>
</protein>
<dbReference type="GO" id="GO:0051607">
    <property type="term" value="P:defense response to virus"/>
    <property type="evidence" value="ECO:0007669"/>
    <property type="project" value="InterPro"/>
</dbReference>
<dbReference type="OrthoDB" id="5482104at2"/>
<sequence>MVATQPKISLSLDAADTTIMHRVGITGLYMTLKRLEKQYPSSRQRGGHISWVLTADTIELFWEGSDFVALSWLIKESFQLDNTGLIHLAGLENNAIDLSQKVHIHKGMCAVFLRHNQFYQAGELVNTELEVEEKKVEYQYKSLTWYAHQTFAEKLCEADTQQLRHDYVQITSWLYLGGIVRHARTQNTTKLEEKPEYALALLFVPVVCHYCLLHIPSENLKERKPHRYLVVIPEIKNFEDASQRRWGLQQLETKQFHVSSLGEAGLLYYSLDDIQPEVGYYQACQVWLYEKTNKASRQRTLMSIEEIKIDKNILITYHKVKKYFKTNYEIIKYKQIFIKVNPIRSLIADNLVKGIHWRSNFWEKLVIEDSKGYLFNQLFSNREGFIRMAENSQEDKQYLIFIKVFQQAMKGNFAKMYAKAEEGKDPPIKKKVERLRAELNYCYDDLSFKEYLSDFLVRGGLNKYFNEHQEEIALLIKKSPWQELRIWSLLAIASYKPKDKPTNMDDSSFPNNQKVEEVNYESEEE</sequence>
<proteinExistence type="predicted"/>
<dbReference type="InterPro" id="IPR027811">
    <property type="entry name" value="CRISPR-assoc_Csx13_C"/>
</dbReference>
<dbReference type="NCBIfam" id="TIGR03486">
    <property type="entry name" value="cas_csx13_C"/>
    <property type="match status" value="1"/>
</dbReference>
<accession>A0A2K8SHR8</accession>
<evidence type="ECO:0000256" key="1">
    <source>
        <dbReference type="SAM" id="MobiDB-lite"/>
    </source>
</evidence>
<organism evidence="2 3">
    <name type="scientific">Nostoc flagelliforme CCNUN1</name>
    <dbReference type="NCBI Taxonomy" id="2038116"/>
    <lineage>
        <taxon>Bacteria</taxon>
        <taxon>Bacillati</taxon>
        <taxon>Cyanobacteriota</taxon>
        <taxon>Cyanophyceae</taxon>
        <taxon>Nostocales</taxon>
        <taxon>Nostocaceae</taxon>
        <taxon>Nostoc</taxon>
    </lineage>
</organism>
<keyword evidence="3" id="KW-1185">Reference proteome</keyword>
<dbReference type="KEGG" id="nfl:COO91_00718"/>
<dbReference type="RefSeq" id="WP_100897353.1">
    <property type="nucleotide sequence ID" value="NZ_CAWNNC010000001.1"/>
</dbReference>
<dbReference type="AlphaFoldDB" id="A0A2K8SHR8"/>
<reference evidence="2 3" key="1">
    <citation type="submission" date="2017-11" db="EMBL/GenBank/DDBJ databases">
        <title>Complete genome of a free-living desiccation-tolerant cyanobacterium and its photosynthetic adaptation to extreme terrestrial habitat.</title>
        <authorList>
            <person name="Shang J."/>
        </authorList>
    </citation>
    <scope>NUCLEOTIDE SEQUENCE [LARGE SCALE GENOMIC DNA]</scope>
    <source>
        <strain evidence="2 3">CCNUN1</strain>
    </source>
</reference>
<dbReference type="NCBIfam" id="TIGR03485">
    <property type="entry name" value="cas_csx13_N"/>
    <property type="match status" value="1"/>
</dbReference>